<keyword evidence="3 6" id="KW-0413">Isomerase</keyword>
<keyword evidence="4" id="KW-0732">Signal</keyword>
<evidence type="ECO:0000256" key="2">
    <source>
        <dbReference type="ARBA" id="ARBA00023110"/>
    </source>
</evidence>
<feature type="domain" description="PPIase cyclophilin-type" evidence="5">
    <location>
        <begin position="49"/>
        <end position="209"/>
    </location>
</feature>
<dbReference type="EC" id="5.2.1.8" evidence="1"/>
<protein>
    <recommendedName>
        <fullName evidence="1">peptidylprolyl isomerase</fullName>
        <ecNumber evidence="1">5.2.1.8</ecNumber>
    </recommendedName>
</protein>
<dbReference type="RefSeq" id="WP_343887181.1">
    <property type="nucleotide sequence ID" value="NZ_BAAAEH010000002.1"/>
</dbReference>
<dbReference type="SUPFAM" id="SSF50891">
    <property type="entry name" value="Cyclophilin-like"/>
    <property type="match status" value="1"/>
</dbReference>
<sequence length="211" mass="22406">MFRRFAPLALFFSCLGAAAAQTVAPPPPAPAIQAPKPATVRVVLTTSEGPITLELEKERAPATTANFLRYVDAKRFDNTVFYRAMKLAPGFGLIQGGLSNDPKRLFPPVVHEPTTQTHLSNTDGAIAMARDKPGTATADFFIAIGDLSSLDAQPGQPGDNLGFAAFGHVVDGMDVVRRIEESPTSPTAGEAAMKGQMLAPPIRILTARRVP</sequence>
<dbReference type="Proteomes" id="UP001419910">
    <property type="component" value="Unassembled WGS sequence"/>
</dbReference>
<keyword evidence="2" id="KW-0697">Rotamase</keyword>
<evidence type="ECO:0000313" key="7">
    <source>
        <dbReference type="Proteomes" id="UP001419910"/>
    </source>
</evidence>
<evidence type="ECO:0000256" key="1">
    <source>
        <dbReference type="ARBA" id="ARBA00013194"/>
    </source>
</evidence>
<dbReference type="Gene3D" id="2.40.100.10">
    <property type="entry name" value="Cyclophilin-like"/>
    <property type="match status" value="1"/>
</dbReference>
<organism evidence="6 7">
    <name type="scientific">Sphingomonas oligophenolica</name>
    <dbReference type="NCBI Taxonomy" id="301154"/>
    <lineage>
        <taxon>Bacteria</taxon>
        <taxon>Pseudomonadati</taxon>
        <taxon>Pseudomonadota</taxon>
        <taxon>Alphaproteobacteria</taxon>
        <taxon>Sphingomonadales</taxon>
        <taxon>Sphingomonadaceae</taxon>
        <taxon>Sphingomonas</taxon>
    </lineage>
</organism>
<accession>A0ABU9Y135</accession>
<gene>
    <name evidence="6" type="ORF">ABC974_07775</name>
</gene>
<comment type="caution">
    <text evidence="6">The sequence shown here is derived from an EMBL/GenBank/DDBJ whole genome shotgun (WGS) entry which is preliminary data.</text>
</comment>
<evidence type="ECO:0000313" key="6">
    <source>
        <dbReference type="EMBL" id="MEN2789518.1"/>
    </source>
</evidence>
<dbReference type="InterPro" id="IPR002130">
    <property type="entry name" value="Cyclophilin-type_PPIase_dom"/>
</dbReference>
<evidence type="ECO:0000256" key="3">
    <source>
        <dbReference type="ARBA" id="ARBA00023235"/>
    </source>
</evidence>
<dbReference type="InterPro" id="IPR044665">
    <property type="entry name" value="E_coli_cyclophilin_A-like"/>
</dbReference>
<name>A0ABU9Y135_9SPHN</name>
<dbReference type="PROSITE" id="PS50072">
    <property type="entry name" value="CSA_PPIASE_2"/>
    <property type="match status" value="1"/>
</dbReference>
<evidence type="ECO:0000256" key="4">
    <source>
        <dbReference type="SAM" id="SignalP"/>
    </source>
</evidence>
<feature type="chain" id="PRO_5046120745" description="peptidylprolyl isomerase" evidence="4">
    <location>
        <begin position="20"/>
        <end position="211"/>
    </location>
</feature>
<dbReference type="InterPro" id="IPR029000">
    <property type="entry name" value="Cyclophilin-like_dom_sf"/>
</dbReference>
<evidence type="ECO:0000259" key="5">
    <source>
        <dbReference type="PROSITE" id="PS50072"/>
    </source>
</evidence>
<dbReference type="EMBL" id="JBDIME010000004">
    <property type="protein sequence ID" value="MEN2789518.1"/>
    <property type="molecule type" value="Genomic_DNA"/>
</dbReference>
<dbReference type="Pfam" id="PF00160">
    <property type="entry name" value="Pro_isomerase"/>
    <property type="match status" value="1"/>
</dbReference>
<reference evidence="6 7" key="1">
    <citation type="submission" date="2024-05" db="EMBL/GenBank/DDBJ databases">
        <authorList>
            <person name="Liu Q."/>
            <person name="Xin Y.-H."/>
        </authorList>
    </citation>
    <scope>NUCLEOTIDE SEQUENCE [LARGE SCALE GENOMIC DNA]</scope>
    <source>
        <strain evidence="6 7">CGMCC 1.10181</strain>
    </source>
</reference>
<dbReference type="PANTHER" id="PTHR43246">
    <property type="entry name" value="PEPTIDYL-PROLYL CIS-TRANS ISOMERASE CYP38, CHLOROPLASTIC"/>
    <property type="match status" value="1"/>
</dbReference>
<dbReference type="GO" id="GO:0003755">
    <property type="term" value="F:peptidyl-prolyl cis-trans isomerase activity"/>
    <property type="evidence" value="ECO:0007669"/>
    <property type="project" value="UniProtKB-EC"/>
</dbReference>
<proteinExistence type="predicted"/>
<keyword evidence="7" id="KW-1185">Reference proteome</keyword>
<feature type="signal peptide" evidence="4">
    <location>
        <begin position="1"/>
        <end position="19"/>
    </location>
</feature>